<dbReference type="GO" id="GO:0016491">
    <property type="term" value="F:oxidoreductase activity"/>
    <property type="evidence" value="ECO:0007669"/>
    <property type="project" value="UniProtKB-KW"/>
</dbReference>
<sequence>MKIGIIGAGNIGSTLARKLSAAGHTIKLAASRSPDELREHAEKVGAKAVSPAEAVKDVEALILTIPFGKNRDIAAILADVPASVVVIDTSNYYPFRDGQIAEVDHGKPESVWSSEQFGRPVVKAFNAILADVFANQGKPQGEIGRIAIPIAGDDAQAKAIVQELVNATGFDAVDAGTLADSWRQQPGTPAYCTALSSDELRKAIFAADKTAAPKNRDEIMAFLGEPNIWPSTEKVIDLCREFYNRK</sequence>
<dbReference type="PANTHER" id="PTHR14239:SF10">
    <property type="entry name" value="REDUCTASE"/>
    <property type="match status" value="1"/>
</dbReference>
<gene>
    <name evidence="3" type="ORF">E4L95_08395</name>
</gene>
<protein>
    <submittedName>
        <fullName evidence="3">3-hydroxyisobutyrate dehydrogenase</fullName>
    </submittedName>
</protein>
<organism evidence="3 4">
    <name type="scientific">Paracoccus liaowanqingii</name>
    <dbReference type="NCBI Taxonomy" id="2560053"/>
    <lineage>
        <taxon>Bacteria</taxon>
        <taxon>Pseudomonadati</taxon>
        <taxon>Pseudomonadota</taxon>
        <taxon>Alphaproteobacteria</taxon>
        <taxon>Rhodobacterales</taxon>
        <taxon>Paracoccaceae</taxon>
        <taxon>Paracoccus</taxon>
    </lineage>
</organism>
<dbReference type="InterPro" id="IPR036291">
    <property type="entry name" value="NAD(P)-bd_dom_sf"/>
</dbReference>
<dbReference type="PANTHER" id="PTHR14239">
    <property type="entry name" value="DUDULIN-RELATED"/>
    <property type="match status" value="1"/>
</dbReference>
<proteinExistence type="predicted"/>
<dbReference type="Gene3D" id="3.40.50.720">
    <property type="entry name" value="NAD(P)-binding Rossmann-like Domain"/>
    <property type="match status" value="1"/>
</dbReference>
<evidence type="ECO:0000313" key="3">
    <source>
        <dbReference type="EMBL" id="TGN61971.1"/>
    </source>
</evidence>
<name>A0A4Z1BLR5_9RHOB</name>
<dbReference type="SUPFAM" id="SSF51735">
    <property type="entry name" value="NAD(P)-binding Rossmann-fold domains"/>
    <property type="match status" value="1"/>
</dbReference>
<evidence type="ECO:0000313" key="4">
    <source>
        <dbReference type="Proteomes" id="UP000297972"/>
    </source>
</evidence>
<dbReference type="OrthoDB" id="5524287at2"/>
<evidence type="ECO:0000256" key="1">
    <source>
        <dbReference type="ARBA" id="ARBA00023002"/>
    </source>
</evidence>
<dbReference type="AlphaFoldDB" id="A0A4Z1BLR5"/>
<comment type="caution">
    <text evidence="3">The sequence shown here is derived from an EMBL/GenBank/DDBJ whole genome shotgun (WGS) entry which is preliminary data.</text>
</comment>
<feature type="domain" description="Pyrroline-5-carboxylate reductase catalytic N-terminal" evidence="2">
    <location>
        <begin position="2"/>
        <end position="92"/>
    </location>
</feature>
<keyword evidence="4" id="KW-1185">Reference proteome</keyword>
<reference evidence="3 4" key="1">
    <citation type="submission" date="2019-03" db="EMBL/GenBank/DDBJ databases">
        <authorList>
            <person name="Li J."/>
        </authorList>
    </citation>
    <scope>NUCLEOTIDE SEQUENCE [LARGE SCALE GENOMIC DNA]</scope>
    <source>
        <strain evidence="3 4">3058</strain>
    </source>
</reference>
<dbReference type="Pfam" id="PF03807">
    <property type="entry name" value="F420_oxidored"/>
    <property type="match status" value="1"/>
</dbReference>
<accession>A0A4Z1BLR5</accession>
<keyword evidence="1" id="KW-0560">Oxidoreductase</keyword>
<dbReference type="EMBL" id="SRPG01000062">
    <property type="protein sequence ID" value="TGN61971.1"/>
    <property type="molecule type" value="Genomic_DNA"/>
</dbReference>
<dbReference type="Proteomes" id="UP000297972">
    <property type="component" value="Unassembled WGS sequence"/>
</dbReference>
<dbReference type="InterPro" id="IPR051267">
    <property type="entry name" value="STEAP_metalloreductase"/>
</dbReference>
<dbReference type="InterPro" id="IPR028939">
    <property type="entry name" value="P5C_Rdtase_cat_N"/>
</dbReference>
<evidence type="ECO:0000259" key="2">
    <source>
        <dbReference type="Pfam" id="PF03807"/>
    </source>
</evidence>